<name>A0A087B663_9BIFI</name>
<comment type="caution">
    <text evidence="1">The sequence shown here is derived from an EMBL/GenBank/DDBJ whole genome shotgun (WGS) entry which is preliminary data.</text>
</comment>
<proteinExistence type="predicted"/>
<keyword evidence="2" id="KW-1185">Reference proteome</keyword>
<dbReference type="EMBL" id="JGZB01000013">
    <property type="protein sequence ID" value="KFI66513.1"/>
    <property type="molecule type" value="Genomic_DNA"/>
</dbReference>
<evidence type="ECO:0000313" key="1">
    <source>
        <dbReference type="EMBL" id="KFI66513.1"/>
    </source>
</evidence>
<evidence type="ECO:0000313" key="2">
    <source>
        <dbReference type="Proteomes" id="UP000029052"/>
    </source>
</evidence>
<accession>A0A087B663</accession>
<reference evidence="1 2" key="1">
    <citation type="submission" date="2014-03" db="EMBL/GenBank/DDBJ databases">
        <title>Genomics of Bifidobacteria.</title>
        <authorList>
            <person name="Ventura M."/>
            <person name="Milani C."/>
            <person name="Lugli G.A."/>
        </authorList>
    </citation>
    <scope>NUCLEOTIDE SEQUENCE [LARGE SCALE GENOMIC DNA]</scope>
    <source>
        <strain evidence="1 2">LMG 11591</strain>
    </source>
</reference>
<dbReference type="Proteomes" id="UP000029052">
    <property type="component" value="Unassembled WGS sequence"/>
</dbReference>
<sequence length="174" mass="19664">MHPRNFLETVEPLGSYSKPAFLNKRLNVTLYSLVLGCFVPLPDNDHTARPVASNVTNLAPLGIPHIHGFQTTEHGNLLDTQPGFHHMPDGNSFRFYRWNLNGRGGISCDSLNNLSNNSFHNLTAWLMLDHRARINNNRLDHVIGIDGCNRLDEILAFANPVFQCRVRTLPPCIW</sequence>
<organism evidence="1 2">
    <name type="scientific">Bifidobacterium magnum</name>
    <dbReference type="NCBI Taxonomy" id="1692"/>
    <lineage>
        <taxon>Bacteria</taxon>
        <taxon>Bacillati</taxon>
        <taxon>Actinomycetota</taxon>
        <taxon>Actinomycetes</taxon>
        <taxon>Bifidobacteriales</taxon>
        <taxon>Bifidobacteriaceae</taxon>
        <taxon>Bifidobacterium</taxon>
    </lineage>
</organism>
<gene>
    <name evidence="1" type="ORF">BMAGN_1421</name>
</gene>
<dbReference type="AlphaFoldDB" id="A0A087B663"/>
<protein>
    <submittedName>
        <fullName evidence="1">Uncharacterized protein</fullName>
    </submittedName>
</protein>